<dbReference type="Gene3D" id="3.30.450.20">
    <property type="entry name" value="PAS domain"/>
    <property type="match status" value="1"/>
</dbReference>
<keyword evidence="3" id="KW-1185">Reference proteome</keyword>
<dbReference type="InterPro" id="IPR013655">
    <property type="entry name" value="PAS_fold_3"/>
</dbReference>
<dbReference type="InterPro" id="IPR000014">
    <property type="entry name" value="PAS"/>
</dbReference>
<dbReference type="EMBL" id="JAUSWH010000002">
    <property type="protein sequence ID" value="MDQ0454458.1"/>
    <property type="molecule type" value="Genomic_DNA"/>
</dbReference>
<evidence type="ECO:0000313" key="3">
    <source>
        <dbReference type="Proteomes" id="UP001235269"/>
    </source>
</evidence>
<dbReference type="SUPFAM" id="SSF55785">
    <property type="entry name" value="PYP-like sensor domain (PAS domain)"/>
    <property type="match status" value="1"/>
</dbReference>
<evidence type="ECO:0000259" key="1">
    <source>
        <dbReference type="Pfam" id="PF08447"/>
    </source>
</evidence>
<comment type="caution">
    <text evidence="2">The sequence shown here is derived from an EMBL/GenBank/DDBJ whole genome shotgun (WGS) entry which is preliminary data.</text>
</comment>
<organism evidence="2 3">
    <name type="scientific">Rhizobium paknamense</name>
    <dbReference type="NCBI Taxonomy" id="1206817"/>
    <lineage>
        <taxon>Bacteria</taxon>
        <taxon>Pseudomonadati</taxon>
        <taxon>Pseudomonadota</taxon>
        <taxon>Alphaproteobacteria</taxon>
        <taxon>Hyphomicrobiales</taxon>
        <taxon>Rhizobiaceae</taxon>
        <taxon>Rhizobium/Agrobacterium group</taxon>
        <taxon>Rhizobium</taxon>
    </lineage>
</organism>
<dbReference type="InterPro" id="IPR035965">
    <property type="entry name" value="PAS-like_dom_sf"/>
</dbReference>
<evidence type="ECO:0000313" key="2">
    <source>
        <dbReference type="EMBL" id="MDQ0454458.1"/>
    </source>
</evidence>
<dbReference type="Pfam" id="PF08447">
    <property type="entry name" value="PAS_3"/>
    <property type="match status" value="1"/>
</dbReference>
<proteinExistence type="predicted"/>
<gene>
    <name evidence="2" type="ORF">QO005_000785</name>
</gene>
<dbReference type="Proteomes" id="UP001235269">
    <property type="component" value="Unassembled WGS sequence"/>
</dbReference>
<accession>A0ABU0I8A9</accession>
<sequence length="160" mass="18275">MSFIIQEINHRLPEACDTMGLTEKDVMDLVQTFQLCGFWRIDIDRGHFFATENFYRLFEVEPQSGPLNIKALAERIHPDDRDMLLETYQRACSTGETYQNIHRLITRCGCTKFIRVIGRFRATGQGSGELQGIIHEILPQVPTATFLRKADGEPSDAVRA</sequence>
<name>A0ABU0I8A9_9HYPH</name>
<dbReference type="RefSeq" id="WP_307156676.1">
    <property type="nucleotide sequence ID" value="NZ_JAUSWH010000002.1"/>
</dbReference>
<dbReference type="CDD" id="cd00130">
    <property type="entry name" value="PAS"/>
    <property type="match status" value="1"/>
</dbReference>
<feature type="domain" description="PAS fold-3" evidence="1">
    <location>
        <begin position="48"/>
        <end position="123"/>
    </location>
</feature>
<protein>
    <submittedName>
        <fullName evidence="2">PAS domain-containing protein</fullName>
    </submittedName>
</protein>
<reference evidence="2 3" key="1">
    <citation type="submission" date="2023-07" db="EMBL/GenBank/DDBJ databases">
        <title>Genomic Encyclopedia of Type Strains, Phase IV (KMG-IV): sequencing the most valuable type-strain genomes for metagenomic binning, comparative biology and taxonomic classification.</title>
        <authorList>
            <person name="Goeker M."/>
        </authorList>
    </citation>
    <scope>NUCLEOTIDE SEQUENCE [LARGE SCALE GENOMIC DNA]</scope>
    <source>
        <strain evidence="2 3">DSM 100301</strain>
    </source>
</reference>